<protein>
    <submittedName>
        <fullName evidence="1">WGS project CBMG000000000 data, contig CS5907-c000532</fullName>
    </submittedName>
</protein>
<name>A0A096PF58_9HYPO</name>
<reference evidence="1" key="1">
    <citation type="submission" date="2013-05" db="EMBL/GenBank/DDBJ databases">
        <title>Draft genome sequences of six wheat associated Fusarium spp. isolates.</title>
        <authorList>
            <person name="Moolhuijzen P.M."/>
            <person name="Manners J.M."/>
            <person name="Wilcox S."/>
            <person name="Bellgard M.I."/>
            <person name="Gardiner D.M."/>
        </authorList>
    </citation>
    <scope>NUCLEOTIDE SEQUENCE</scope>
    <source>
        <strain evidence="1">CS5907</strain>
        <strain evidence="1">CS5907</strain>
    </source>
</reference>
<proteinExistence type="predicted"/>
<dbReference type="AlphaFoldDB" id="A0A096PF58"/>
<organism evidence="1">
    <name type="scientific">Fusarium acuminatum CS5907</name>
    <dbReference type="NCBI Taxonomy" id="1318461"/>
    <lineage>
        <taxon>Eukaryota</taxon>
        <taxon>Fungi</taxon>
        <taxon>Dikarya</taxon>
        <taxon>Ascomycota</taxon>
        <taxon>Pezizomycotina</taxon>
        <taxon>Sordariomycetes</taxon>
        <taxon>Hypocreomycetidae</taxon>
        <taxon>Hypocreales</taxon>
        <taxon>Nectriaceae</taxon>
        <taxon>Fusarium</taxon>
        <taxon>Fusarium tricinctum species complex</taxon>
    </lineage>
</organism>
<dbReference type="EMBL" id="CBMG010000531">
    <property type="protein sequence ID" value="CEG03326.1"/>
    <property type="molecule type" value="Genomic_DNA"/>
</dbReference>
<sequence length="288" mass="33004">MALPTADLKEFPTWIHSPELRTRRFDGDPQCCREIFSRLDQALTLRDGHRPLQWGFAIIRTAYGPESDEQFQHALTLIGRIAQAWSDIESADSKNQLAYVKENNIERLGNVSMEVDTRLNIEFTRRYQNDILQDKQLDGASVAMVRSYFNDWIASNNGTSVAGDVRFTTCIMLDAETLVQLAEAPQNLPSDSSEYFRSQYWVKMVEAECGYEEAFRTRLYGRYDLAEYWFHRNSSRRLIVHRKNPENPGVLYYGPAPLVLTPHMQAMQDACRAYAQQQAGAGSDQTKA</sequence>
<accession>A0A096PF58</accession>
<gene>
    <name evidence="1" type="ORF">BN851_0028250</name>
</gene>
<comment type="caution">
    <text evidence="1">The sequence shown here is derived from an EMBL/GenBank/DDBJ whole genome shotgun (WGS) entry which is preliminary data.</text>
</comment>
<evidence type="ECO:0000313" key="1">
    <source>
        <dbReference type="EMBL" id="CEG03326.1"/>
    </source>
</evidence>